<dbReference type="RefSeq" id="WP_135367373.1">
    <property type="nucleotide sequence ID" value="NZ_RKLX01000004.1"/>
</dbReference>
<keyword evidence="3" id="KW-1185">Reference proteome</keyword>
<feature type="signal peptide" evidence="1">
    <location>
        <begin position="1"/>
        <end position="27"/>
    </location>
</feature>
<evidence type="ECO:0000256" key="1">
    <source>
        <dbReference type="SAM" id="SignalP"/>
    </source>
</evidence>
<evidence type="ECO:0000313" key="2">
    <source>
        <dbReference type="EMBL" id="TGD19537.1"/>
    </source>
</evidence>
<accession>A0A4Z0J9U8</accession>
<dbReference type="AlphaFoldDB" id="A0A4Z0J9U8"/>
<dbReference type="Gene3D" id="2.60.120.200">
    <property type="match status" value="1"/>
</dbReference>
<protein>
    <recommendedName>
        <fullName evidence="4">WxL domain-containing protein</fullName>
    </recommendedName>
</protein>
<dbReference type="Proteomes" id="UP000297348">
    <property type="component" value="Unassembled WGS sequence"/>
</dbReference>
<dbReference type="EMBL" id="RKLX01000004">
    <property type="protein sequence ID" value="TGD19537.1"/>
    <property type="molecule type" value="Genomic_DNA"/>
</dbReference>
<comment type="caution">
    <text evidence="2">The sequence shown here is derived from an EMBL/GenBank/DDBJ whole genome shotgun (WGS) entry which is preliminary data.</text>
</comment>
<dbReference type="OrthoDB" id="2256748at2"/>
<dbReference type="InterPro" id="IPR013320">
    <property type="entry name" value="ConA-like_dom_sf"/>
</dbReference>
<reference evidence="2 3" key="1">
    <citation type="submission" date="2018-10" db="EMBL/GenBank/DDBJ databases">
        <title>Lactobacillus sp. R7 and Lactobacillus sp. R19 isolated from fermented mustard green product of Taiwan.</title>
        <authorList>
            <person name="Lin S.-T."/>
        </authorList>
    </citation>
    <scope>NUCLEOTIDE SEQUENCE [LARGE SCALE GENOMIC DNA]</scope>
    <source>
        <strain evidence="2 3">BCRC 81129</strain>
    </source>
</reference>
<organism evidence="2 3">
    <name type="scientific">Levilactobacillus suantsaiihabitans</name>
    <dbReference type="NCBI Taxonomy" id="2487722"/>
    <lineage>
        <taxon>Bacteria</taxon>
        <taxon>Bacillati</taxon>
        <taxon>Bacillota</taxon>
        <taxon>Bacilli</taxon>
        <taxon>Lactobacillales</taxon>
        <taxon>Lactobacillaceae</taxon>
        <taxon>Levilactobacillus</taxon>
    </lineage>
</organism>
<sequence>MKKGILAAVTTLAVAGLGLWSSVPGYAAESVYYNYDDALKGAPQGVDLSSDDYKDYFWNGDNGVATVGGNMAKVVEAGSPSGDKNSAIQISKASRQNSWGAIWSKKTVFDLTKPETASMWIYASTEQQYLKDWGIGDGMAFVLQNSKDGVNAFSKATTLDESKNDVVTPGVGESMGVWGMDPEDWNKTQLSDNAIDHSWALEFDTFGNDFNPASFSSQWDLNDRAPSSFDLGKYYNSFDDSSGNPNTDIGGTIPSGENHIASNYPGSPSTYTSDNWSGIKTNIWGKTALGGSIWYYPQRIIPNYLAQYYYYKMTHLGYLDEGKNATNTDKMTDHRWHHVTLTYTPPTNGGSIGKMKYVYDDKNSDTGQPKEPANEATVPLKLDEFKQDGQDNWDHKVRWGFTGSTGKSTENNLVVFDQVPGDVENNATATLSTQNVDSDDFTAVDTSSTPTIPGGTVVKLDYTFSRSGGIQPWKDINASLTIPKSITLTSGTLTTPDDKTSKVDISKRDGTTLPVALGSDDKGYTIADQSTGHITLYGTIDYLGDATSDVSEDAAVSYFNGSNASAQAELPAFNVKASSLTMTIAPEESTLGVDYNVSGQSAQIVGQAKFPYGTAAGAAAMTSDDITIHLEVNGTRESKPLTTILFNPSQDPWVFIYPVDNSLLKEGPNKVSLYSTSKSGERSNIDSTTVTAGSFGFGDISEDLVFTPTVLSGATTTIERSNDWSFYIDDSRKSGDWYLSAKTTGMTLKTAADTRLDGDLIYVDSNNQTQVLNDDNATLIDSGSANNGEDKQTNIAADWKPDQGILLRVNGSAMQGDYTGVIHWYLSNTP</sequence>
<name>A0A4Z0J9U8_9LACO</name>
<keyword evidence="1" id="KW-0732">Signal</keyword>
<evidence type="ECO:0008006" key="4">
    <source>
        <dbReference type="Google" id="ProtNLM"/>
    </source>
</evidence>
<gene>
    <name evidence="2" type="ORF">EGT51_03260</name>
</gene>
<evidence type="ECO:0000313" key="3">
    <source>
        <dbReference type="Proteomes" id="UP000297348"/>
    </source>
</evidence>
<proteinExistence type="predicted"/>
<dbReference type="SUPFAM" id="SSF49899">
    <property type="entry name" value="Concanavalin A-like lectins/glucanases"/>
    <property type="match status" value="1"/>
</dbReference>
<feature type="chain" id="PRO_5021315149" description="WxL domain-containing protein" evidence="1">
    <location>
        <begin position="28"/>
        <end position="830"/>
    </location>
</feature>